<evidence type="ECO:0000313" key="3">
    <source>
        <dbReference type="EMBL" id="ECB7108597.1"/>
    </source>
</evidence>
<dbReference type="CDD" id="cd14744">
    <property type="entry name" value="PAAR_CT_2"/>
    <property type="match status" value="1"/>
</dbReference>
<dbReference type="Gene3D" id="3.60.100.10">
    <property type="entry name" value="Cytotoxic necrotizing factor, Rho-activating domain"/>
    <property type="match status" value="1"/>
</dbReference>
<dbReference type="InterPro" id="IPR011324">
    <property type="entry name" value="Cytotoxic_necrot_fac-like_cat"/>
</dbReference>
<gene>
    <name evidence="3" type="ORF">E1A34_21490</name>
    <name evidence="2" type="ORF">EVG73_22960</name>
</gene>
<organism evidence="3">
    <name type="scientific">Salmonella newport</name>
    <dbReference type="NCBI Taxonomy" id="108619"/>
    <lineage>
        <taxon>Bacteria</taxon>
        <taxon>Pseudomonadati</taxon>
        <taxon>Pseudomonadota</taxon>
        <taxon>Gammaproteobacteria</taxon>
        <taxon>Enterobacterales</taxon>
        <taxon>Enterobacteriaceae</taxon>
        <taxon>Salmonella</taxon>
    </lineage>
</organism>
<dbReference type="SUPFAM" id="SSF64438">
    <property type="entry name" value="CNF1/YfiH-like putative cysteine hydrolases"/>
    <property type="match status" value="1"/>
</dbReference>
<proteinExistence type="predicted"/>
<dbReference type="Proteomes" id="UP000839827">
    <property type="component" value="Unassembled WGS sequence"/>
</dbReference>
<accession>A0A5Y0RXY2</accession>
<feature type="domain" description="Cytotoxic necrotizing factor Rho-activating" evidence="1">
    <location>
        <begin position="187"/>
        <end position="404"/>
    </location>
</feature>
<dbReference type="InterPro" id="IPR037040">
    <property type="entry name" value="CNF_Rho-act_sf"/>
</dbReference>
<evidence type="ECO:0000259" key="1">
    <source>
        <dbReference type="Pfam" id="PF05785"/>
    </source>
</evidence>
<protein>
    <recommendedName>
        <fullName evidence="1">Cytotoxic necrotizing factor Rho-activating domain-containing protein</fullName>
    </recommendedName>
</protein>
<reference evidence="3" key="1">
    <citation type="submission" date="2019-03" db="EMBL/GenBank/DDBJ databases">
        <authorList>
            <person name="Ashton P.M."/>
            <person name="Dallman T."/>
            <person name="Nair S."/>
            <person name="De Pinna E."/>
            <person name="Peters T."/>
            <person name="Grant K."/>
        </authorList>
    </citation>
    <scope>NUCLEOTIDE SEQUENCE [LARGE SCALE GENOMIC DNA]</scope>
    <source>
        <strain evidence="3">271153</strain>
        <strain evidence="2">500372</strain>
    </source>
</reference>
<dbReference type="InterPro" id="IPR008430">
    <property type="entry name" value="CNF_Rho-act"/>
</dbReference>
<name>A0A5Y0RXY2_SALNE</name>
<dbReference type="EMBL" id="AAHYLK010000027">
    <property type="protein sequence ID" value="ECB7108597.1"/>
    <property type="molecule type" value="Genomic_DNA"/>
</dbReference>
<dbReference type="Pfam" id="PF05488">
    <property type="entry name" value="PAAR_motif"/>
    <property type="match status" value="1"/>
</dbReference>
<dbReference type="AlphaFoldDB" id="A0A5Y0RXY2"/>
<dbReference type="InterPro" id="IPR008727">
    <property type="entry name" value="PAAR_motif"/>
</dbReference>
<dbReference type="CDD" id="cd16834">
    <property type="entry name" value="CNF1-like"/>
    <property type="match status" value="1"/>
</dbReference>
<dbReference type="EMBL" id="AAHWTY010000094">
    <property type="protein sequence ID" value="ECB1915217.1"/>
    <property type="molecule type" value="Genomic_DNA"/>
</dbReference>
<comment type="caution">
    <text evidence="3">The sequence shown here is derived from an EMBL/GenBank/DDBJ whole genome shotgun (WGS) entry which is preliminary data.</text>
</comment>
<evidence type="ECO:0000313" key="2">
    <source>
        <dbReference type="EMBL" id="ECB1915217.1"/>
    </source>
</evidence>
<dbReference type="Pfam" id="PF05785">
    <property type="entry name" value="CNF1"/>
    <property type="match status" value="1"/>
</dbReference>
<sequence length="417" mass="44375">MPRRCSVDGKAWGLDGDTTSTGAVCIAGKTDYSDSGRRVLKVGDKTTPCPACGKPGVISSSATDFFGAGGNPIALDGTVIICGCPTGVNRLVAPACLAARLVSPVISPSSKDPVVSPPAYPQSSMGFIPALFRRGGGVLRRPSAQLKNGVSSGLLNKGLITGMPPWCGMPYSMRLYRQDCVFQGEAEMREETDFYTQKNAFTEVIHVASGSHITSKPGGAGPVGHYWQTQKLDDDIRIVHVKNGLSGTVCTKVALSDIQGTTLFTSGALSGCTMVYAVRQGVFYVFHTGQKPGDRAWETGRDGVSSLADMVSRVTGLSIEVRPENRSLNVIFSSFDQVAVAYMGKGGNVLPSSPRMTCLNYNERARTGFEIRAAYSYALVVRKNDGRCVIKVITEDVTVGLNSSITVNNSLKAKLYE</sequence>